<gene>
    <name evidence="3" type="ORF">METZ01_LOCUS47653</name>
</gene>
<dbReference type="PANTHER" id="PTHR36150:SF1">
    <property type="entry name" value="DNA GYRASE INHIBITOR YACG"/>
    <property type="match status" value="1"/>
</dbReference>
<evidence type="ECO:0008006" key="4">
    <source>
        <dbReference type="Google" id="ProtNLM"/>
    </source>
</evidence>
<dbReference type="Gene3D" id="3.30.50.10">
    <property type="entry name" value="Erythroid Transcription Factor GATA-1, subunit A"/>
    <property type="match status" value="1"/>
</dbReference>
<keyword evidence="1" id="KW-0479">Metal-binding</keyword>
<dbReference type="AlphaFoldDB" id="A0A381RUP6"/>
<dbReference type="Pfam" id="PF03884">
    <property type="entry name" value="YacG"/>
    <property type="match status" value="1"/>
</dbReference>
<keyword evidence="2" id="KW-0862">Zinc</keyword>
<dbReference type="GO" id="GO:0006355">
    <property type="term" value="P:regulation of DNA-templated transcription"/>
    <property type="evidence" value="ECO:0007669"/>
    <property type="project" value="InterPro"/>
</dbReference>
<dbReference type="SUPFAM" id="SSF57716">
    <property type="entry name" value="Glucocorticoid receptor-like (DNA-binding domain)"/>
    <property type="match status" value="1"/>
</dbReference>
<dbReference type="PANTHER" id="PTHR36150">
    <property type="entry name" value="DNA GYRASE INHIBITOR YACG"/>
    <property type="match status" value="1"/>
</dbReference>
<evidence type="ECO:0000256" key="1">
    <source>
        <dbReference type="ARBA" id="ARBA00022723"/>
    </source>
</evidence>
<protein>
    <recommendedName>
        <fullName evidence="4">DNA gyrase inhibitor YacG</fullName>
    </recommendedName>
</protein>
<dbReference type="InterPro" id="IPR005584">
    <property type="entry name" value="DNA_gyrase_inhibitor_YacG"/>
</dbReference>
<proteinExistence type="predicted"/>
<name>A0A381RUP6_9ZZZZ</name>
<dbReference type="GO" id="GO:0008270">
    <property type="term" value="F:zinc ion binding"/>
    <property type="evidence" value="ECO:0007669"/>
    <property type="project" value="InterPro"/>
</dbReference>
<sequence>MGNKVCVQCRAQPVAPEWRPFCSEECKLLDLRNWVDGRYRVAGEKTTALEDDTDEHH</sequence>
<reference evidence="3" key="1">
    <citation type="submission" date="2018-05" db="EMBL/GenBank/DDBJ databases">
        <authorList>
            <person name="Lanie J.A."/>
            <person name="Ng W.-L."/>
            <person name="Kazmierczak K.M."/>
            <person name="Andrzejewski T.M."/>
            <person name="Davidsen T.M."/>
            <person name="Wayne K.J."/>
            <person name="Tettelin H."/>
            <person name="Glass J.I."/>
            <person name="Rusch D."/>
            <person name="Podicherti R."/>
            <person name="Tsui H.-C.T."/>
            <person name="Winkler M.E."/>
        </authorList>
    </citation>
    <scope>NUCLEOTIDE SEQUENCE</scope>
</reference>
<evidence type="ECO:0000256" key="2">
    <source>
        <dbReference type="ARBA" id="ARBA00022833"/>
    </source>
</evidence>
<organism evidence="3">
    <name type="scientific">marine metagenome</name>
    <dbReference type="NCBI Taxonomy" id="408172"/>
    <lineage>
        <taxon>unclassified sequences</taxon>
        <taxon>metagenomes</taxon>
        <taxon>ecological metagenomes</taxon>
    </lineage>
</organism>
<dbReference type="EMBL" id="UINC01002267">
    <property type="protein sequence ID" value="SUZ94799.1"/>
    <property type="molecule type" value="Genomic_DNA"/>
</dbReference>
<evidence type="ECO:0000313" key="3">
    <source>
        <dbReference type="EMBL" id="SUZ94799.1"/>
    </source>
</evidence>
<accession>A0A381RUP6</accession>
<dbReference type="InterPro" id="IPR013088">
    <property type="entry name" value="Znf_NHR/GATA"/>
</dbReference>